<comment type="pathway">
    <text evidence="1 10">Sulfur metabolism; glutathione biosynthesis; glutathione from L-cysteine and L-glutamate: step 1/2.</text>
</comment>
<dbReference type="Pfam" id="PF03074">
    <property type="entry name" value="GCS"/>
    <property type="match status" value="1"/>
</dbReference>
<evidence type="ECO:0000256" key="10">
    <source>
        <dbReference type="RuleBase" id="RU367135"/>
    </source>
</evidence>
<evidence type="ECO:0000313" key="13">
    <source>
        <dbReference type="WBParaSite" id="ECPE_0001504501-mRNA-1"/>
    </source>
</evidence>
<evidence type="ECO:0000313" key="11">
    <source>
        <dbReference type="EMBL" id="VDP92277.1"/>
    </source>
</evidence>
<dbReference type="AlphaFoldDB" id="A0A183B720"/>
<evidence type="ECO:0000256" key="5">
    <source>
        <dbReference type="ARBA" id="ARBA00022684"/>
    </source>
</evidence>
<keyword evidence="12" id="KW-1185">Reference proteome</keyword>
<evidence type="ECO:0000256" key="9">
    <source>
        <dbReference type="ARBA" id="ARBA00032122"/>
    </source>
</evidence>
<dbReference type="GO" id="GO:0005524">
    <property type="term" value="F:ATP binding"/>
    <property type="evidence" value="ECO:0007669"/>
    <property type="project" value="UniProtKB-UniRule"/>
</dbReference>
<dbReference type="GO" id="GO:0017109">
    <property type="term" value="C:glutamate-cysteine ligase complex"/>
    <property type="evidence" value="ECO:0007669"/>
    <property type="project" value="TreeGrafter"/>
</dbReference>
<comment type="catalytic activity">
    <reaction evidence="10">
        <text>L-cysteine + L-glutamate + ATP = gamma-L-glutamyl-L-cysteine + ADP + phosphate + H(+)</text>
        <dbReference type="Rhea" id="RHEA:13285"/>
        <dbReference type="ChEBI" id="CHEBI:15378"/>
        <dbReference type="ChEBI" id="CHEBI:29985"/>
        <dbReference type="ChEBI" id="CHEBI:30616"/>
        <dbReference type="ChEBI" id="CHEBI:35235"/>
        <dbReference type="ChEBI" id="CHEBI:43474"/>
        <dbReference type="ChEBI" id="CHEBI:58173"/>
        <dbReference type="ChEBI" id="CHEBI:456216"/>
        <dbReference type="EC" id="6.3.2.2"/>
    </reaction>
</comment>
<evidence type="ECO:0000256" key="8">
    <source>
        <dbReference type="ARBA" id="ARBA00030585"/>
    </source>
</evidence>
<dbReference type="Proteomes" id="UP000272942">
    <property type="component" value="Unassembled WGS sequence"/>
</dbReference>
<keyword evidence="7 10" id="KW-0067">ATP-binding</keyword>
<sequence length="326" mass="36490">MRFKPPPLNTDIGWRVEFRPTELQLTDFENAAFVTFILLLSRTILRLKLNLLIPISKVDENMATAMKRDAARQGLFYFRQGHRLTTAIKLVCMSDLWYSLMSGISYAVTDVTPIQMAKACAKFRRKRSYSLGTDATEGSNASDNVPKSEVKCSVPNPYTVTNGLSVNPEETYTLMTVNEIMNGSDTFPGLLPLVRHYVNASGGSKETVQLVHQYLNLLECRASGKLMTTASWMRSRITSHPLYAGDSRVTPEINADLMRECRDITRGVLRPPELLPPVTHGAIKPNARCRFDLSCNRCIYADEDFCNVPPTDSMAIPKTPNEENAS</sequence>
<evidence type="ECO:0000256" key="6">
    <source>
        <dbReference type="ARBA" id="ARBA00022741"/>
    </source>
</evidence>
<keyword evidence="5 10" id="KW-0317">Glutathione biosynthesis</keyword>
<dbReference type="InterPro" id="IPR004308">
    <property type="entry name" value="GCS"/>
</dbReference>
<evidence type="ECO:0000256" key="7">
    <source>
        <dbReference type="ARBA" id="ARBA00022840"/>
    </source>
</evidence>
<proteinExistence type="inferred from homology"/>
<accession>A0A183B720</accession>
<dbReference type="OrthoDB" id="7939818at2759"/>
<evidence type="ECO:0000313" key="12">
    <source>
        <dbReference type="Proteomes" id="UP000272942"/>
    </source>
</evidence>
<dbReference type="PANTHER" id="PTHR11164">
    <property type="entry name" value="GLUTAMATE CYSTEINE LIGASE"/>
    <property type="match status" value="1"/>
</dbReference>
<dbReference type="EMBL" id="UZAN01059196">
    <property type="protein sequence ID" value="VDP92277.1"/>
    <property type="molecule type" value="Genomic_DNA"/>
</dbReference>
<evidence type="ECO:0000256" key="2">
    <source>
        <dbReference type="ARBA" id="ARBA00008100"/>
    </source>
</evidence>
<keyword evidence="6 10" id="KW-0547">Nucleotide-binding</keyword>
<dbReference type="GO" id="GO:0004357">
    <property type="term" value="F:glutamate-cysteine ligase activity"/>
    <property type="evidence" value="ECO:0007669"/>
    <property type="project" value="UniProtKB-UniRule"/>
</dbReference>
<comment type="similarity">
    <text evidence="2 10">Belongs to the glutamate--cysteine ligase type 3 family.</text>
</comment>
<dbReference type="UniPathway" id="UPA00142">
    <property type="reaction ID" value="UER00209"/>
</dbReference>
<dbReference type="SUPFAM" id="SSF55931">
    <property type="entry name" value="Glutamine synthetase/guanido kinase"/>
    <property type="match status" value="1"/>
</dbReference>
<dbReference type="PANTHER" id="PTHR11164:SF0">
    <property type="entry name" value="GLUTAMATE--CYSTEINE LIGASE CATALYTIC SUBUNIT"/>
    <property type="match status" value="1"/>
</dbReference>
<dbReference type="InterPro" id="IPR014746">
    <property type="entry name" value="Gln_synth/guanido_kin_cat_dom"/>
</dbReference>
<dbReference type="Gene3D" id="1.10.8.960">
    <property type="match status" value="1"/>
</dbReference>
<reference evidence="13" key="1">
    <citation type="submission" date="2016-06" db="UniProtKB">
        <authorList>
            <consortium name="WormBaseParasite"/>
        </authorList>
    </citation>
    <scope>IDENTIFICATION</scope>
</reference>
<dbReference type="Gene3D" id="3.30.590.50">
    <property type="match status" value="1"/>
</dbReference>
<evidence type="ECO:0000256" key="3">
    <source>
        <dbReference type="ARBA" id="ARBA00012220"/>
    </source>
</evidence>
<dbReference type="EC" id="6.3.2.2" evidence="3 10"/>
<protein>
    <recommendedName>
        <fullName evidence="3 10">Glutamate--cysteine ligase</fullName>
        <ecNumber evidence="3 10">6.3.2.2</ecNumber>
    </recommendedName>
    <alternativeName>
        <fullName evidence="9 10">Gamma-ECS</fullName>
    </alternativeName>
    <alternativeName>
        <fullName evidence="8 10">Gamma-glutamylcysteine synthetase</fullName>
    </alternativeName>
</protein>
<name>A0A183B720_9TREM</name>
<dbReference type="WBParaSite" id="ECPE_0001504501-mRNA-1">
    <property type="protein sequence ID" value="ECPE_0001504501-mRNA-1"/>
    <property type="gene ID" value="ECPE_0001504501"/>
</dbReference>
<reference evidence="11 12" key="2">
    <citation type="submission" date="2018-11" db="EMBL/GenBank/DDBJ databases">
        <authorList>
            <consortium name="Pathogen Informatics"/>
        </authorList>
    </citation>
    <scope>NUCLEOTIDE SEQUENCE [LARGE SCALE GENOMIC DNA]</scope>
    <source>
        <strain evidence="11 12">Egypt</strain>
    </source>
</reference>
<organism evidence="13">
    <name type="scientific">Echinostoma caproni</name>
    <dbReference type="NCBI Taxonomy" id="27848"/>
    <lineage>
        <taxon>Eukaryota</taxon>
        <taxon>Metazoa</taxon>
        <taxon>Spiralia</taxon>
        <taxon>Lophotrochozoa</taxon>
        <taxon>Platyhelminthes</taxon>
        <taxon>Trematoda</taxon>
        <taxon>Digenea</taxon>
        <taxon>Plagiorchiida</taxon>
        <taxon>Echinostomata</taxon>
        <taxon>Echinostomatoidea</taxon>
        <taxon>Echinostomatidae</taxon>
        <taxon>Echinostoma</taxon>
    </lineage>
</organism>
<keyword evidence="4 10" id="KW-0436">Ligase</keyword>
<evidence type="ECO:0000256" key="4">
    <source>
        <dbReference type="ARBA" id="ARBA00022598"/>
    </source>
</evidence>
<evidence type="ECO:0000256" key="1">
    <source>
        <dbReference type="ARBA" id="ARBA00005006"/>
    </source>
</evidence>
<gene>
    <name evidence="11" type="ORF">ECPE_LOCUS15005</name>
</gene>
<dbReference type="GO" id="GO:0006750">
    <property type="term" value="P:glutathione biosynthetic process"/>
    <property type="evidence" value="ECO:0007669"/>
    <property type="project" value="UniProtKB-UniRule"/>
</dbReference>